<evidence type="ECO:0000313" key="1">
    <source>
        <dbReference type="EMBL" id="CAK5275018.1"/>
    </source>
</evidence>
<accession>A0AAD2Q4E3</accession>
<comment type="caution">
    <text evidence="1">The sequence shown here is derived from an EMBL/GenBank/DDBJ whole genome shotgun (WGS) entry which is preliminary data.</text>
</comment>
<sequence length="56" mass="6344">MKKGCAGCASRQGRGQNVYFRLCDSLAQAKHSYRAHIYHAICHANPFVKQLLVIWP</sequence>
<organism evidence="1 2">
    <name type="scientific">Mycena citricolor</name>
    <dbReference type="NCBI Taxonomy" id="2018698"/>
    <lineage>
        <taxon>Eukaryota</taxon>
        <taxon>Fungi</taxon>
        <taxon>Dikarya</taxon>
        <taxon>Basidiomycota</taxon>
        <taxon>Agaricomycotina</taxon>
        <taxon>Agaricomycetes</taxon>
        <taxon>Agaricomycetidae</taxon>
        <taxon>Agaricales</taxon>
        <taxon>Marasmiineae</taxon>
        <taxon>Mycenaceae</taxon>
        <taxon>Mycena</taxon>
    </lineage>
</organism>
<dbReference type="Proteomes" id="UP001295794">
    <property type="component" value="Unassembled WGS sequence"/>
</dbReference>
<evidence type="ECO:0000313" key="2">
    <source>
        <dbReference type="Proteomes" id="UP001295794"/>
    </source>
</evidence>
<dbReference type="AlphaFoldDB" id="A0AAD2Q4E3"/>
<keyword evidence="2" id="KW-1185">Reference proteome</keyword>
<reference evidence="1" key="1">
    <citation type="submission" date="2023-11" db="EMBL/GenBank/DDBJ databases">
        <authorList>
            <person name="De Vega J J."/>
            <person name="De Vega J J."/>
        </authorList>
    </citation>
    <scope>NUCLEOTIDE SEQUENCE</scope>
</reference>
<gene>
    <name evidence="1" type="ORF">MYCIT1_LOCUS22520</name>
</gene>
<name>A0AAD2Q4E3_9AGAR</name>
<dbReference type="EMBL" id="CAVNYO010000403">
    <property type="protein sequence ID" value="CAK5275018.1"/>
    <property type="molecule type" value="Genomic_DNA"/>
</dbReference>
<protein>
    <submittedName>
        <fullName evidence="1">Uncharacterized protein</fullName>
    </submittedName>
</protein>
<proteinExistence type="predicted"/>